<proteinExistence type="predicted"/>
<keyword evidence="1" id="KW-0472">Membrane</keyword>
<dbReference type="Gene3D" id="1.10.3210.10">
    <property type="entry name" value="Hypothetical protein af1432"/>
    <property type="match status" value="1"/>
</dbReference>
<organism evidence="3 4">
    <name type="scientific">Candidatus Reidiella endopervernicosa</name>
    <dbReference type="NCBI Taxonomy" id="2738883"/>
    <lineage>
        <taxon>Bacteria</taxon>
        <taxon>Pseudomonadati</taxon>
        <taxon>Pseudomonadota</taxon>
        <taxon>Gammaproteobacteria</taxon>
        <taxon>Candidatus Reidiella</taxon>
    </lineage>
</organism>
<keyword evidence="4" id="KW-1185">Reference proteome</keyword>
<dbReference type="PROSITE" id="PS51833">
    <property type="entry name" value="HDOD"/>
    <property type="match status" value="1"/>
</dbReference>
<dbReference type="CDD" id="cd04332">
    <property type="entry name" value="YbaK_like"/>
    <property type="match status" value="1"/>
</dbReference>
<dbReference type="InterPro" id="IPR052340">
    <property type="entry name" value="RNase_Y/CdgJ"/>
</dbReference>
<dbReference type="InterPro" id="IPR014627">
    <property type="entry name" value="UCP036888_HDGYP-like"/>
</dbReference>
<dbReference type="SUPFAM" id="SSF109604">
    <property type="entry name" value="HD-domain/PDEase-like"/>
    <property type="match status" value="1"/>
</dbReference>
<dbReference type="Gene3D" id="3.90.960.10">
    <property type="entry name" value="YbaK/aminoacyl-tRNA synthetase-associated domain"/>
    <property type="match status" value="1"/>
</dbReference>
<keyword evidence="1" id="KW-0812">Transmembrane</keyword>
<dbReference type="KEGG" id="rev:HUE57_08390"/>
<reference evidence="3 4" key="1">
    <citation type="submission" date="2020-05" db="EMBL/GenBank/DDBJ databases">
        <title>Horizontal transmission and recombination maintain forever young bacterial symbiont genomes.</title>
        <authorList>
            <person name="Russell S.L."/>
            <person name="Pepper-Tunick E."/>
            <person name="Svedberg J."/>
            <person name="Byrne A."/>
            <person name="Ruelas Castillo J."/>
            <person name="Vollmers C."/>
            <person name="Beinart R.A."/>
            <person name="Corbett-Detig R."/>
        </authorList>
    </citation>
    <scope>NUCLEOTIDE SEQUENCE [LARGE SCALE GENOMIC DNA]</scope>
    <source>
        <strain evidence="3">Santa_Monica_outfall</strain>
    </source>
</reference>
<dbReference type="Pfam" id="PF04073">
    <property type="entry name" value="tRNA_edit"/>
    <property type="match status" value="1"/>
</dbReference>
<dbReference type="GO" id="GO:0002161">
    <property type="term" value="F:aminoacyl-tRNA deacylase activity"/>
    <property type="evidence" value="ECO:0007669"/>
    <property type="project" value="InterPro"/>
</dbReference>
<accession>A0A6N0HVS7</accession>
<dbReference type="PANTHER" id="PTHR33525:SF3">
    <property type="entry name" value="RIBONUCLEASE Y"/>
    <property type="match status" value="1"/>
</dbReference>
<dbReference type="Pfam" id="PF08668">
    <property type="entry name" value="HDOD"/>
    <property type="match status" value="1"/>
</dbReference>
<feature type="domain" description="HDOD" evidence="2">
    <location>
        <begin position="195"/>
        <end position="404"/>
    </location>
</feature>
<dbReference type="RefSeq" id="WP_078483030.1">
    <property type="nucleotide sequence ID" value="NZ_CP054491.1"/>
</dbReference>
<dbReference type="InterPro" id="IPR007214">
    <property type="entry name" value="YbaK/aa-tRNA-synth-assoc-dom"/>
</dbReference>
<evidence type="ECO:0000313" key="3">
    <source>
        <dbReference type="EMBL" id="QKQ26301.1"/>
    </source>
</evidence>
<sequence>MAISSTIRRELDGLGVAYRQIIHPRTMSLEQAAEAADVEQQEMARGVLLKDEQGIVMAVLPVSHVINFHSLKELLGRTLEMSGVNGMSEQFSDCEEGSIPPFGSLFGIETIVDESLAGLSKVYFEPGSHTTLIELGGTDFGNLQKSARFASFSTSSHDLKVRQAKEQGGPIVLPEVEGLTPLAEVKKRIEGLYKLPAMPEMARRILKLRDDPNAGAKELASIVELDPSLAAQVIRYANSPLFGYAGKLDTLQEAIARVLGFEAVLNMALGLSAGGTLRNPPDGPLGLNAFWKHATYCAAACQMLAKMMPKGKRPKLGMAYLTGLLHNFGFLMLGHIFMPEFFLLNKMVAANPETPITVLEKRMIGMGDAQNVLSMGHAEVGAWLMESWEMPEELIVSMREHHNADYTSEYAVYAQLILLANTLLKGHDIGDADSDEISPAILEALGLEEDQVIEAMVEFMENSSNLDDLASQLAA</sequence>
<evidence type="ECO:0000259" key="2">
    <source>
        <dbReference type="PROSITE" id="PS51833"/>
    </source>
</evidence>
<gene>
    <name evidence="3" type="ORF">HUE57_08390</name>
</gene>
<dbReference type="PANTHER" id="PTHR33525">
    <property type="match status" value="1"/>
</dbReference>
<dbReference type="Proteomes" id="UP000509658">
    <property type="component" value="Chromosome"/>
</dbReference>
<evidence type="ECO:0000313" key="4">
    <source>
        <dbReference type="Proteomes" id="UP000509658"/>
    </source>
</evidence>
<name>A0A6N0HVS7_9GAMM</name>
<protein>
    <submittedName>
        <fullName evidence="3">HDOD domain-containing protein</fullName>
    </submittedName>
</protein>
<dbReference type="PIRSF" id="PIRSF036888">
    <property type="entry name" value="HDGYPm_UCP036888"/>
    <property type="match status" value="1"/>
</dbReference>
<evidence type="ECO:0000256" key="1">
    <source>
        <dbReference type="SAM" id="Phobius"/>
    </source>
</evidence>
<keyword evidence="1" id="KW-1133">Transmembrane helix</keyword>
<dbReference type="AlphaFoldDB" id="A0A6N0HVS7"/>
<dbReference type="EMBL" id="CP054491">
    <property type="protein sequence ID" value="QKQ26301.1"/>
    <property type="molecule type" value="Genomic_DNA"/>
</dbReference>
<dbReference type="InterPro" id="IPR013976">
    <property type="entry name" value="HDOD"/>
</dbReference>
<dbReference type="SUPFAM" id="SSF55826">
    <property type="entry name" value="YbaK/ProRS associated domain"/>
    <property type="match status" value="1"/>
</dbReference>
<feature type="transmembrane region" description="Helical" evidence="1">
    <location>
        <begin position="316"/>
        <end position="338"/>
    </location>
</feature>
<dbReference type="InterPro" id="IPR036754">
    <property type="entry name" value="YbaK/aa-tRNA-synt-asso_dom_sf"/>
</dbReference>